<dbReference type="PANTHER" id="PTHR21262">
    <property type="entry name" value="GUANOSINE-3',5'-BIS DIPHOSPHATE 3'-PYROPHOSPHOHYDROLASE"/>
    <property type="match status" value="1"/>
</dbReference>
<dbReference type="SUPFAM" id="SSF81301">
    <property type="entry name" value="Nucleotidyltransferase"/>
    <property type="match status" value="1"/>
</dbReference>
<dbReference type="EMBL" id="JAQNDO010000001">
    <property type="protein sequence ID" value="MDC0745418.1"/>
    <property type="molecule type" value="Genomic_DNA"/>
</dbReference>
<evidence type="ECO:0000313" key="4">
    <source>
        <dbReference type="Proteomes" id="UP001221411"/>
    </source>
</evidence>
<accession>A0ABT5EUB5</accession>
<dbReference type="InterPro" id="IPR012676">
    <property type="entry name" value="TGS-like"/>
</dbReference>
<organism evidence="3 4">
    <name type="scientific">Polyangium mundeleinium</name>
    <dbReference type="NCBI Taxonomy" id="2995306"/>
    <lineage>
        <taxon>Bacteria</taxon>
        <taxon>Pseudomonadati</taxon>
        <taxon>Myxococcota</taxon>
        <taxon>Polyangia</taxon>
        <taxon>Polyangiales</taxon>
        <taxon>Polyangiaceae</taxon>
        <taxon>Polyangium</taxon>
    </lineage>
</organism>
<dbReference type="Gene3D" id="3.30.460.10">
    <property type="entry name" value="Beta Polymerase, domain 2"/>
    <property type="match status" value="1"/>
</dbReference>
<dbReference type="InterPro" id="IPR012675">
    <property type="entry name" value="Beta-grasp_dom_sf"/>
</dbReference>
<sequence>MAEPLLSAETTDAILERLGAHEACIAAARLFDSRHRFSSSTPPKDRASQIASAAARALSIRWVPGGRTPASHAVEAVIALAGDAEGLLVAVAAALARLHGGRHEPDGLQRGHEALSVWAPVASRFHLKPLQRELEDLAFKIVDRPGYDAVARFVAARRADRDQAVEAAKADLEGALAALDVEAEVTGRAKHLWSLHQKLAAQSGRQPRIYDLFGLRVIVADEARCYEALGAIHAAYTAIPERFKDYIANPKANGYRSLHTVVCVPAIREAWIEIQIRTRAMHELAEHGGAAHFRYKYPDHEESRAAEARFVYTRTPRGEVRRLPRGATPLDFAYAIHTEIGWGSTGAKVNGRLVPLTTRLHTGDVVEVMHSARARPTVGQLGRVQTPRARNRIRAALPEGSRPPRSRV</sequence>
<evidence type="ECO:0000313" key="3">
    <source>
        <dbReference type="EMBL" id="MDC0745418.1"/>
    </source>
</evidence>
<dbReference type="PANTHER" id="PTHR21262:SF31">
    <property type="entry name" value="GTP PYROPHOSPHOKINASE"/>
    <property type="match status" value="1"/>
</dbReference>
<proteinExistence type="predicted"/>
<comment type="caution">
    <text evidence="3">The sequence shown here is derived from an EMBL/GenBank/DDBJ whole genome shotgun (WGS) entry which is preliminary data.</text>
</comment>
<dbReference type="InterPro" id="IPR043519">
    <property type="entry name" value="NT_sf"/>
</dbReference>
<feature type="domain" description="TGS" evidence="2">
    <location>
        <begin position="306"/>
        <end position="370"/>
    </location>
</feature>
<dbReference type="InterPro" id="IPR007685">
    <property type="entry name" value="RelA_SpoT"/>
</dbReference>
<dbReference type="Pfam" id="PF04607">
    <property type="entry name" value="RelA_SpoT"/>
    <property type="match status" value="1"/>
</dbReference>
<evidence type="ECO:0000259" key="2">
    <source>
        <dbReference type="PROSITE" id="PS51880"/>
    </source>
</evidence>
<feature type="region of interest" description="Disordered" evidence="1">
    <location>
        <begin position="389"/>
        <end position="408"/>
    </location>
</feature>
<name>A0ABT5EUB5_9BACT</name>
<dbReference type="Proteomes" id="UP001221411">
    <property type="component" value="Unassembled WGS sequence"/>
</dbReference>
<dbReference type="Gene3D" id="1.10.3210.10">
    <property type="entry name" value="Hypothetical protein af1432"/>
    <property type="match status" value="1"/>
</dbReference>
<dbReference type="CDD" id="cd05399">
    <property type="entry name" value="NT_Rel-Spo_like"/>
    <property type="match status" value="1"/>
</dbReference>
<evidence type="ECO:0000256" key="1">
    <source>
        <dbReference type="SAM" id="MobiDB-lite"/>
    </source>
</evidence>
<reference evidence="3 4" key="1">
    <citation type="submission" date="2022-11" db="EMBL/GenBank/DDBJ databases">
        <title>Minimal conservation of predation-associated metabolite biosynthetic gene clusters underscores biosynthetic potential of Myxococcota including descriptions for ten novel species: Archangium lansinium sp. nov., Myxococcus landrumus sp. nov., Nannocystis bai.</title>
        <authorList>
            <person name="Ahearne A."/>
            <person name="Stevens C."/>
            <person name="Dowd S."/>
        </authorList>
    </citation>
    <scope>NUCLEOTIDE SEQUENCE [LARGE SCALE GENOMIC DNA]</scope>
    <source>
        <strain evidence="3 4">RJM3</strain>
    </source>
</reference>
<dbReference type="PROSITE" id="PS51880">
    <property type="entry name" value="TGS"/>
    <property type="match status" value="1"/>
</dbReference>
<dbReference type="InterPro" id="IPR004095">
    <property type="entry name" value="TGS"/>
</dbReference>
<dbReference type="SMART" id="SM00954">
    <property type="entry name" value="RelA_SpoT"/>
    <property type="match status" value="1"/>
</dbReference>
<dbReference type="SUPFAM" id="SSF81271">
    <property type="entry name" value="TGS-like"/>
    <property type="match status" value="1"/>
</dbReference>
<dbReference type="InterPro" id="IPR033655">
    <property type="entry name" value="TGS_RelA/SpoT"/>
</dbReference>
<dbReference type="Pfam" id="PF02824">
    <property type="entry name" value="TGS"/>
    <property type="match status" value="1"/>
</dbReference>
<keyword evidence="4" id="KW-1185">Reference proteome</keyword>
<protein>
    <submittedName>
        <fullName evidence="3">TGS domain-containing protein</fullName>
    </submittedName>
</protein>
<gene>
    <name evidence="3" type="ORF">POL67_29065</name>
</gene>
<dbReference type="Gene3D" id="3.10.20.30">
    <property type="match status" value="1"/>
</dbReference>
<dbReference type="CDD" id="cd01668">
    <property type="entry name" value="TGS_RSH"/>
    <property type="match status" value="1"/>
</dbReference>
<dbReference type="RefSeq" id="WP_271922897.1">
    <property type="nucleotide sequence ID" value="NZ_JAQNDO010000001.1"/>
</dbReference>